<organism evidence="3 4">
    <name type="scientific">Choiromyces venosus 120613-1</name>
    <dbReference type="NCBI Taxonomy" id="1336337"/>
    <lineage>
        <taxon>Eukaryota</taxon>
        <taxon>Fungi</taxon>
        <taxon>Dikarya</taxon>
        <taxon>Ascomycota</taxon>
        <taxon>Pezizomycotina</taxon>
        <taxon>Pezizomycetes</taxon>
        <taxon>Pezizales</taxon>
        <taxon>Tuberaceae</taxon>
        <taxon>Choiromyces</taxon>
    </lineage>
</organism>
<accession>A0A3N4K5Y6</accession>
<evidence type="ECO:0000256" key="2">
    <source>
        <dbReference type="SAM" id="MobiDB-lite"/>
    </source>
</evidence>
<reference evidence="3 4" key="1">
    <citation type="journal article" date="2018" name="Nat. Ecol. Evol.">
        <title>Pezizomycetes genomes reveal the molecular basis of ectomycorrhizal truffle lifestyle.</title>
        <authorList>
            <person name="Murat C."/>
            <person name="Payen T."/>
            <person name="Noel B."/>
            <person name="Kuo A."/>
            <person name="Morin E."/>
            <person name="Chen J."/>
            <person name="Kohler A."/>
            <person name="Krizsan K."/>
            <person name="Balestrini R."/>
            <person name="Da Silva C."/>
            <person name="Montanini B."/>
            <person name="Hainaut M."/>
            <person name="Levati E."/>
            <person name="Barry K.W."/>
            <person name="Belfiori B."/>
            <person name="Cichocki N."/>
            <person name="Clum A."/>
            <person name="Dockter R.B."/>
            <person name="Fauchery L."/>
            <person name="Guy J."/>
            <person name="Iotti M."/>
            <person name="Le Tacon F."/>
            <person name="Lindquist E.A."/>
            <person name="Lipzen A."/>
            <person name="Malagnac F."/>
            <person name="Mello A."/>
            <person name="Molinier V."/>
            <person name="Miyauchi S."/>
            <person name="Poulain J."/>
            <person name="Riccioni C."/>
            <person name="Rubini A."/>
            <person name="Sitrit Y."/>
            <person name="Splivallo R."/>
            <person name="Traeger S."/>
            <person name="Wang M."/>
            <person name="Zifcakova L."/>
            <person name="Wipf D."/>
            <person name="Zambonelli A."/>
            <person name="Paolocci F."/>
            <person name="Nowrousian M."/>
            <person name="Ottonello S."/>
            <person name="Baldrian P."/>
            <person name="Spatafora J.W."/>
            <person name="Henrissat B."/>
            <person name="Nagy L.G."/>
            <person name="Aury J.M."/>
            <person name="Wincker P."/>
            <person name="Grigoriev I.V."/>
            <person name="Bonfante P."/>
            <person name="Martin F.M."/>
        </authorList>
    </citation>
    <scope>NUCLEOTIDE SEQUENCE [LARGE SCALE GENOMIC DNA]</scope>
    <source>
        <strain evidence="3 4">120613-1</strain>
    </source>
</reference>
<feature type="coiled-coil region" evidence="1">
    <location>
        <begin position="326"/>
        <end position="353"/>
    </location>
</feature>
<keyword evidence="1" id="KW-0175">Coiled coil</keyword>
<protein>
    <submittedName>
        <fullName evidence="3">Uncharacterized protein</fullName>
    </submittedName>
</protein>
<evidence type="ECO:0000256" key="1">
    <source>
        <dbReference type="SAM" id="Coils"/>
    </source>
</evidence>
<gene>
    <name evidence="3" type="ORF">L873DRAFT_1798787</name>
</gene>
<dbReference type="OrthoDB" id="5345431at2759"/>
<sequence length="376" mass="41359">MGQNLRVTASDNPGISVVSRSDVLADPNTPNNKSSQQVTKSHTIPHRPTSLPASSLTTAMTTSPTPTRYFSALSLASSPSPSSYRAPPPPQPSSKPTPSYKSLLKSHRRLESTIAALQSQLSEEKRSAAWWKNRVCELDSRCRSIDVDLARVTKEKHTLDRIVAKLQMRQRIVPRMIDAATQTDEEEDGNATEKNEGEIQKDLVIKALIQMVWNKQAESALLSSGAPAGCECDAAKALRDLFPKPPSAGVATTAGSSARAPEGEAMDEGMEEDDPLKRILRRRGKRLSKARATGALEWRDNGRVPHVEAPPHPHPEVFSKARRERKEALKMRLRAAREMVDGLQKENGVLEELLREGSEVGSNRAGEKYGDRFGYD</sequence>
<feature type="compositionally biased region" description="Low complexity" evidence="2">
    <location>
        <begin position="247"/>
        <end position="260"/>
    </location>
</feature>
<feature type="compositionally biased region" description="Polar residues" evidence="2">
    <location>
        <begin position="28"/>
        <end position="42"/>
    </location>
</feature>
<feature type="compositionally biased region" description="Low complexity" evidence="2">
    <location>
        <begin position="48"/>
        <end position="85"/>
    </location>
</feature>
<feature type="region of interest" description="Disordered" evidence="2">
    <location>
        <begin position="246"/>
        <end position="272"/>
    </location>
</feature>
<evidence type="ECO:0000313" key="4">
    <source>
        <dbReference type="Proteomes" id="UP000276215"/>
    </source>
</evidence>
<evidence type="ECO:0000313" key="3">
    <source>
        <dbReference type="EMBL" id="RPB04928.1"/>
    </source>
</evidence>
<feature type="compositionally biased region" description="Polar residues" evidence="2">
    <location>
        <begin position="1"/>
        <end position="13"/>
    </location>
</feature>
<dbReference type="EMBL" id="ML120356">
    <property type="protein sequence ID" value="RPB04928.1"/>
    <property type="molecule type" value="Genomic_DNA"/>
</dbReference>
<feature type="compositionally biased region" description="Pro residues" evidence="2">
    <location>
        <begin position="86"/>
        <end position="95"/>
    </location>
</feature>
<proteinExistence type="predicted"/>
<feature type="region of interest" description="Disordered" evidence="2">
    <location>
        <begin position="1"/>
        <end position="101"/>
    </location>
</feature>
<feature type="compositionally biased region" description="Basic and acidic residues" evidence="2">
    <location>
        <begin position="365"/>
        <end position="376"/>
    </location>
</feature>
<name>A0A3N4K5Y6_9PEZI</name>
<dbReference type="AlphaFoldDB" id="A0A3N4K5Y6"/>
<dbReference type="Proteomes" id="UP000276215">
    <property type="component" value="Unassembled WGS sequence"/>
</dbReference>
<keyword evidence="4" id="KW-1185">Reference proteome</keyword>
<feature type="region of interest" description="Disordered" evidence="2">
    <location>
        <begin position="355"/>
        <end position="376"/>
    </location>
</feature>